<proteinExistence type="predicted"/>
<evidence type="ECO:0000313" key="2">
    <source>
        <dbReference type="Proteomes" id="UP000287166"/>
    </source>
</evidence>
<dbReference type="Proteomes" id="UP000287166">
    <property type="component" value="Unassembled WGS sequence"/>
</dbReference>
<dbReference type="EMBL" id="BFAD01000003">
    <property type="protein sequence ID" value="GBE80735.1"/>
    <property type="molecule type" value="Genomic_DNA"/>
</dbReference>
<keyword evidence="2" id="KW-1185">Reference proteome</keyword>
<dbReference type="RefSeq" id="XP_027611648.1">
    <property type="nucleotide sequence ID" value="XM_027755847.1"/>
</dbReference>
<reference evidence="1 2" key="1">
    <citation type="journal article" date="2018" name="Sci. Rep.">
        <title>Genome sequence of the cauliflower mushroom Sparassis crispa (Hanabiratake) and its association with beneficial usage.</title>
        <authorList>
            <person name="Kiyama R."/>
            <person name="Furutani Y."/>
            <person name="Kawaguchi K."/>
            <person name="Nakanishi T."/>
        </authorList>
    </citation>
    <scope>NUCLEOTIDE SEQUENCE [LARGE SCALE GENOMIC DNA]</scope>
</reference>
<dbReference type="OrthoDB" id="2815510at2759"/>
<organism evidence="1 2">
    <name type="scientific">Sparassis crispa</name>
    <dbReference type="NCBI Taxonomy" id="139825"/>
    <lineage>
        <taxon>Eukaryota</taxon>
        <taxon>Fungi</taxon>
        <taxon>Dikarya</taxon>
        <taxon>Basidiomycota</taxon>
        <taxon>Agaricomycotina</taxon>
        <taxon>Agaricomycetes</taxon>
        <taxon>Polyporales</taxon>
        <taxon>Sparassidaceae</taxon>
        <taxon>Sparassis</taxon>
    </lineage>
</organism>
<sequence length="201" mass="22623">MGLPASIADIFRVFVDATAGASLRDIKLYTSVPLQDMETIGLGRLWQAAGASLRLVEFGVFANVNLDAEKLKNTVEQHLSLAQNVNLTSLTMGLMVGNDPDYSWLPVFLSQITSREFHEIIFNVWIPPQFHGDPNIEGIIQRVLDLIHCNLIEETLSLTKFAKLQSVTFKIPRTTEVWKWDEALLTRLPKLHTRNILHCSA</sequence>
<dbReference type="InParanoid" id="A0A401GF31"/>
<evidence type="ECO:0000313" key="1">
    <source>
        <dbReference type="EMBL" id="GBE80735.1"/>
    </source>
</evidence>
<gene>
    <name evidence="1" type="ORF">SCP_0304540</name>
</gene>
<dbReference type="AlphaFoldDB" id="A0A401GF31"/>
<protein>
    <submittedName>
        <fullName evidence="1">Uncharacterized protein</fullName>
    </submittedName>
</protein>
<dbReference type="GeneID" id="38777652"/>
<name>A0A401GF31_9APHY</name>
<accession>A0A401GF31</accession>
<comment type="caution">
    <text evidence="1">The sequence shown here is derived from an EMBL/GenBank/DDBJ whole genome shotgun (WGS) entry which is preliminary data.</text>
</comment>